<protein>
    <recommendedName>
        <fullName evidence="3">LysR family transcriptional regulator</fullName>
    </recommendedName>
</protein>
<comment type="caution">
    <text evidence="1">The sequence shown here is derived from an EMBL/GenBank/DDBJ whole genome shotgun (WGS) entry which is preliminary data.</text>
</comment>
<dbReference type="Proteomes" id="UP000019812">
    <property type="component" value="Unassembled WGS sequence"/>
</dbReference>
<reference evidence="1 2" key="1">
    <citation type="submission" date="2014-07" db="EMBL/GenBank/DDBJ databases">
        <title>Expanding our view of genomic diversity in Candidatus Accumulibacter clades.</title>
        <authorList>
            <person name="Skennerton C.T."/>
            <person name="Barr J.J."/>
            <person name="Slater F.R."/>
            <person name="Bond P.L."/>
            <person name="Tyson G.W."/>
        </authorList>
    </citation>
    <scope>NUCLEOTIDE SEQUENCE [LARGE SCALE GENOMIC DNA]</scope>
    <source>
        <strain evidence="2">SK-01</strain>
    </source>
</reference>
<evidence type="ECO:0008006" key="3">
    <source>
        <dbReference type="Google" id="ProtNLM"/>
    </source>
</evidence>
<dbReference type="EMBL" id="JDSS02000052">
    <property type="protein sequence ID" value="KFB66068.1"/>
    <property type="molecule type" value="Genomic_DNA"/>
</dbReference>
<dbReference type="InterPro" id="IPR036388">
    <property type="entry name" value="WH-like_DNA-bd_sf"/>
</dbReference>
<accession>A0A084XUC4</accession>
<evidence type="ECO:0000313" key="2">
    <source>
        <dbReference type="Proteomes" id="UP000019812"/>
    </source>
</evidence>
<name>A0A084XUC4_9PROT</name>
<evidence type="ECO:0000313" key="1">
    <source>
        <dbReference type="EMBL" id="KFB66068.1"/>
    </source>
</evidence>
<dbReference type="SUPFAM" id="SSF46785">
    <property type="entry name" value="Winged helix' DNA-binding domain"/>
    <property type="match status" value="1"/>
</dbReference>
<gene>
    <name evidence="1" type="ORF">CAPSK01_004671</name>
</gene>
<dbReference type="STRING" id="1457154.CAPSK01_004671"/>
<dbReference type="Gene3D" id="1.10.10.10">
    <property type="entry name" value="Winged helix-like DNA-binding domain superfamily/Winged helix DNA-binding domain"/>
    <property type="match status" value="1"/>
</dbReference>
<dbReference type="AlphaFoldDB" id="A0A084XUC4"/>
<dbReference type="RefSeq" id="WP_034931162.1">
    <property type="nucleotide sequence ID" value="NZ_JDSS02000052.1"/>
</dbReference>
<organism evidence="1 2">
    <name type="scientific">Candidatus Accumulibacter vicinus</name>
    <dbReference type="NCBI Taxonomy" id="2954382"/>
    <lineage>
        <taxon>Bacteria</taxon>
        <taxon>Pseudomonadati</taxon>
        <taxon>Pseudomonadota</taxon>
        <taxon>Betaproteobacteria</taxon>
        <taxon>Candidatus Accumulibacter</taxon>
    </lineage>
</organism>
<sequence>MEKRPGVKRHNFCDLDIQDIRCFVVYIEEGTSTAAGKRLNMTPANVIYRAKVIQKHIGIPMYLESATHALPHSGGRHFTDLTELGKIVFTILKDILQRYDNLVELMRAYNPTPGNTRMETTHGVPFNMNPAIPQTAEAEAGAVTVYDQIRTNFPGVFGEGNVNFYPVKEQLAKRLTRTD</sequence>
<dbReference type="InterPro" id="IPR036390">
    <property type="entry name" value="WH_DNA-bd_sf"/>
</dbReference>
<proteinExistence type="predicted"/>